<reference evidence="4 5" key="1">
    <citation type="submission" date="2019-07" db="EMBL/GenBank/DDBJ databases">
        <title>Genomes of Cafeteria roenbergensis.</title>
        <authorList>
            <person name="Fischer M.G."/>
            <person name="Hackl T."/>
            <person name="Roman M."/>
        </authorList>
    </citation>
    <scope>NUCLEOTIDE SEQUENCE [LARGE SCALE GENOMIC DNA]</scope>
    <source>
        <strain evidence="4 5">BVI</strain>
    </source>
</reference>
<name>A0A5A8CKZ0_CAFRO</name>
<proteinExistence type="predicted"/>
<dbReference type="InterPro" id="IPR036770">
    <property type="entry name" value="Ankyrin_rpt-contain_sf"/>
</dbReference>
<dbReference type="EMBL" id="VLTN01000017">
    <property type="protein sequence ID" value="KAA0153177.1"/>
    <property type="molecule type" value="Genomic_DNA"/>
</dbReference>
<dbReference type="SMART" id="SM00248">
    <property type="entry name" value="ANK"/>
    <property type="match status" value="1"/>
</dbReference>
<evidence type="ECO:0000313" key="5">
    <source>
        <dbReference type="Proteomes" id="UP000323011"/>
    </source>
</evidence>
<sequence>MAAAAMSDDAMGKALWDAAEAGNTGEVTRLLKAGAPVNWSNVYRQTPLMRAATFGHVESIQVLLDRGADLEAKDKAGKSAIDLSKAEHFKALVPQILGTMRRDPPCYPALACKLLTANPTLQRALSACPGGR</sequence>
<gene>
    <name evidence="4" type="ORF">FNF29_03366</name>
</gene>
<dbReference type="AlphaFoldDB" id="A0A5A8CKZ0"/>
<keyword evidence="5" id="KW-1185">Reference proteome</keyword>
<evidence type="ECO:0000256" key="1">
    <source>
        <dbReference type="ARBA" id="ARBA00022737"/>
    </source>
</evidence>
<evidence type="ECO:0000313" key="4">
    <source>
        <dbReference type="EMBL" id="KAA0153177.1"/>
    </source>
</evidence>
<organism evidence="4 5">
    <name type="scientific">Cafeteria roenbergensis</name>
    <name type="common">Marine flagellate</name>
    <dbReference type="NCBI Taxonomy" id="33653"/>
    <lineage>
        <taxon>Eukaryota</taxon>
        <taxon>Sar</taxon>
        <taxon>Stramenopiles</taxon>
        <taxon>Bigyra</taxon>
        <taxon>Opalozoa</taxon>
        <taxon>Bicosoecida</taxon>
        <taxon>Cafeteriaceae</taxon>
        <taxon>Cafeteria</taxon>
    </lineage>
</organism>
<feature type="repeat" description="ANK" evidence="3">
    <location>
        <begin position="43"/>
        <end position="75"/>
    </location>
</feature>
<comment type="caution">
    <text evidence="4">The sequence shown here is derived from an EMBL/GenBank/DDBJ whole genome shotgun (WGS) entry which is preliminary data.</text>
</comment>
<dbReference type="Proteomes" id="UP000323011">
    <property type="component" value="Unassembled WGS sequence"/>
</dbReference>
<dbReference type="PROSITE" id="PS50088">
    <property type="entry name" value="ANK_REPEAT"/>
    <property type="match status" value="1"/>
</dbReference>
<dbReference type="PANTHER" id="PTHR24171">
    <property type="entry name" value="ANKYRIN REPEAT DOMAIN-CONTAINING PROTEIN 39-RELATED"/>
    <property type="match status" value="1"/>
</dbReference>
<dbReference type="PROSITE" id="PS50297">
    <property type="entry name" value="ANK_REP_REGION"/>
    <property type="match status" value="1"/>
</dbReference>
<dbReference type="Pfam" id="PF12796">
    <property type="entry name" value="Ank_2"/>
    <property type="match status" value="1"/>
</dbReference>
<keyword evidence="2 3" id="KW-0040">ANK repeat</keyword>
<dbReference type="InterPro" id="IPR002110">
    <property type="entry name" value="Ankyrin_rpt"/>
</dbReference>
<dbReference type="SUPFAM" id="SSF48403">
    <property type="entry name" value="Ankyrin repeat"/>
    <property type="match status" value="1"/>
</dbReference>
<protein>
    <submittedName>
        <fullName evidence="4">Uncharacterized protein</fullName>
    </submittedName>
</protein>
<evidence type="ECO:0000256" key="3">
    <source>
        <dbReference type="PROSITE-ProRule" id="PRU00023"/>
    </source>
</evidence>
<evidence type="ECO:0000256" key="2">
    <source>
        <dbReference type="ARBA" id="ARBA00023043"/>
    </source>
</evidence>
<keyword evidence="1" id="KW-0677">Repeat</keyword>
<accession>A0A5A8CKZ0</accession>
<dbReference type="Gene3D" id="1.25.40.20">
    <property type="entry name" value="Ankyrin repeat-containing domain"/>
    <property type="match status" value="1"/>
</dbReference>